<dbReference type="Proteomes" id="UP000316882">
    <property type="component" value="Unassembled WGS sequence"/>
</dbReference>
<evidence type="ECO:0000313" key="7">
    <source>
        <dbReference type="Proteomes" id="UP000316882"/>
    </source>
</evidence>
<feature type="binding site" evidence="3">
    <location>
        <position position="154"/>
    </location>
    <ligand>
        <name>Cu cation</name>
        <dbReference type="ChEBI" id="CHEBI:23378"/>
    </ligand>
</feature>
<dbReference type="CDD" id="cd02968">
    <property type="entry name" value="SCO"/>
    <property type="match status" value="1"/>
</dbReference>
<proteinExistence type="inferred from homology"/>
<dbReference type="PROSITE" id="PS51257">
    <property type="entry name" value="PROKAR_LIPOPROTEIN"/>
    <property type="match status" value="1"/>
</dbReference>
<dbReference type="Pfam" id="PF02630">
    <property type="entry name" value="SCO1-SenC"/>
    <property type="match status" value="1"/>
</dbReference>
<keyword evidence="6" id="KW-0449">Lipoprotein</keyword>
<dbReference type="InterPro" id="IPR013766">
    <property type="entry name" value="Thioredoxin_domain"/>
</dbReference>
<dbReference type="InterPro" id="IPR036249">
    <property type="entry name" value="Thioredoxin-like_sf"/>
</dbReference>
<dbReference type="AlphaFoldDB" id="A0A4Y3PN39"/>
<feature type="binding site" evidence="3">
    <location>
        <position position="68"/>
    </location>
    <ligand>
        <name>Cu cation</name>
        <dbReference type="ChEBI" id="CHEBI:23378"/>
    </ligand>
</feature>
<evidence type="ECO:0000313" key="6">
    <source>
        <dbReference type="EMBL" id="GEB33406.1"/>
    </source>
</evidence>
<sequence length="191" mass="21263">MKRAVWFITLVITIVLATACGSEKASKLNIPVQPFAFTDQDGKPFSSADVENKVWVANFIFTYCATVCPTMTANMAQLQKKAKEAGVDVELVSFSVDPEQDSPEALKAYLGKFAADFSNWHALTGYEFAEIKTFLLRSFRATIAKDAASEQVIHDTLFYLVDQNGKVVARYDGMTDPPYDEIVEDIKLLQK</sequence>
<feature type="domain" description="Thioredoxin" evidence="5">
    <location>
        <begin position="26"/>
        <end position="191"/>
    </location>
</feature>
<reference evidence="6 7" key="1">
    <citation type="submission" date="2019-06" db="EMBL/GenBank/DDBJ databases">
        <title>Whole genome shotgun sequence of Brevibacillus parabrevis NBRC 12334.</title>
        <authorList>
            <person name="Hosoyama A."/>
            <person name="Uohara A."/>
            <person name="Ohji S."/>
            <person name="Ichikawa N."/>
        </authorList>
    </citation>
    <scope>NUCLEOTIDE SEQUENCE [LARGE SCALE GENOMIC DNA]</scope>
    <source>
        <strain evidence="6 7">NBRC 12334</strain>
    </source>
</reference>
<evidence type="ECO:0000256" key="3">
    <source>
        <dbReference type="PIRSR" id="PIRSR603782-1"/>
    </source>
</evidence>
<keyword evidence="3" id="KW-0479">Metal-binding</keyword>
<dbReference type="GO" id="GO:0046872">
    <property type="term" value="F:metal ion binding"/>
    <property type="evidence" value="ECO:0007669"/>
    <property type="project" value="UniProtKB-KW"/>
</dbReference>
<dbReference type="PANTHER" id="PTHR12151">
    <property type="entry name" value="ELECTRON TRANSPORT PROTIN SCO1/SENC FAMILY MEMBER"/>
    <property type="match status" value="1"/>
</dbReference>
<dbReference type="EMBL" id="BJMH01000013">
    <property type="protein sequence ID" value="GEB33406.1"/>
    <property type="molecule type" value="Genomic_DNA"/>
</dbReference>
<dbReference type="InterPro" id="IPR003782">
    <property type="entry name" value="SCO1/SenC"/>
</dbReference>
<keyword evidence="4" id="KW-1015">Disulfide bond</keyword>
<keyword evidence="2 3" id="KW-0186">Copper</keyword>
<evidence type="ECO:0000256" key="4">
    <source>
        <dbReference type="PIRSR" id="PIRSR603782-2"/>
    </source>
</evidence>
<feature type="binding site" evidence="3">
    <location>
        <position position="64"/>
    </location>
    <ligand>
        <name>Cu cation</name>
        <dbReference type="ChEBI" id="CHEBI:23378"/>
    </ligand>
</feature>
<feature type="disulfide bond" description="Redox-active" evidence="4">
    <location>
        <begin position="64"/>
        <end position="68"/>
    </location>
</feature>
<comment type="similarity">
    <text evidence="1">Belongs to the SCO1/2 family.</text>
</comment>
<keyword evidence="7" id="KW-1185">Reference proteome</keyword>
<dbReference type="STRING" id="54914.AV540_00885"/>
<dbReference type="PANTHER" id="PTHR12151:SF25">
    <property type="entry name" value="LINALOOL DEHYDRATASE_ISOMERASE DOMAIN-CONTAINING PROTEIN"/>
    <property type="match status" value="1"/>
</dbReference>
<organism evidence="6 7">
    <name type="scientific">Brevibacillus parabrevis</name>
    <dbReference type="NCBI Taxonomy" id="54914"/>
    <lineage>
        <taxon>Bacteria</taxon>
        <taxon>Bacillati</taxon>
        <taxon>Bacillota</taxon>
        <taxon>Bacilli</taxon>
        <taxon>Bacillales</taxon>
        <taxon>Paenibacillaceae</taxon>
        <taxon>Brevibacillus</taxon>
    </lineage>
</organism>
<evidence type="ECO:0000256" key="2">
    <source>
        <dbReference type="ARBA" id="ARBA00023008"/>
    </source>
</evidence>
<gene>
    <name evidence="6" type="ORF">BPA01_29860</name>
</gene>
<evidence type="ECO:0000256" key="1">
    <source>
        <dbReference type="ARBA" id="ARBA00010996"/>
    </source>
</evidence>
<name>A0A4Y3PN39_BREPA</name>
<evidence type="ECO:0000259" key="5">
    <source>
        <dbReference type="PROSITE" id="PS51352"/>
    </source>
</evidence>
<protein>
    <submittedName>
        <fullName evidence="6">Lipoprotein</fullName>
    </submittedName>
</protein>
<comment type="caution">
    <text evidence="6">The sequence shown here is derived from an EMBL/GenBank/DDBJ whole genome shotgun (WGS) entry which is preliminary data.</text>
</comment>
<dbReference type="PROSITE" id="PS51352">
    <property type="entry name" value="THIOREDOXIN_2"/>
    <property type="match status" value="1"/>
</dbReference>
<dbReference type="RefSeq" id="WP_122963734.1">
    <property type="nucleotide sequence ID" value="NZ_BJMH01000013.1"/>
</dbReference>
<accession>A0A4Y3PN39</accession>
<dbReference type="SUPFAM" id="SSF52833">
    <property type="entry name" value="Thioredoxin-like"/>
    <property type="match status" value="1"/>
</dbReference>
<dbReference type="Gene3D" id="3.40.30.10">
    <property type="entry name" value="Glutaredoxin"/>
    <property type="match status" value="1"/>
</dbReference>